<proteinExistence type="predicted"/>
<accession>A0ABM9GHM6</accession>
<evidence type="ECO:0000313" key="2">
    <source>
        <dbReference type="Proteomes" id="UP001152485"/>
    </source>
</evidence>
<sequence length="77" mass="9033">MLLCKCVTQRTYCRWYFMKFNAHGDIGLIWNGNISIVYLSGGINIEGAKRLHLLVNEEIGNKQFEIFARIIVYQDEY</sequence>
<organism evidence="1 2">
    <name type="scientific">Pseudoalteromonas holothuriae</name>
    <dbReference type="NCBI Taxonomy" id="2963714"/>
    <lineage>
        <taxon>Bacteria</taxon>
        <taxon>Pseudomonadati</taxon>
        <taxon>Pseudomonadota</taxon>
        <taxon>Gammaproteobacteria</taxon>
        <taxon>Alteromonadales</taxon>
        <taxon>Pseudoalteromonadaceae</taxon>
        <taxon>Pseudoalteromonas</taxon>
    </lineage>
</organism>
<evidence type="ECO:0000313" key="1">
    <source>
        <dbReference type="EMBL" id="CAH9058182.1"/>
    </source>
</evidence>
<dbReference type="Proteomes" id="UP001152485">
    <property type="component" value="Unassembled WGS sequence"/>
</dbReference>
<dbReference type="EMBL" id="CAMAPD010000007">
    <property type="protein sequence ID" value="CAH9058182.1"/>
    <property type="molecule type" value="Genomic_DNA"/>
</dbReference>
<name>A0ABM9GHM6_9GAMM</name>
<gene>
    <name evidence="1" type="ORF">PSECIP111951_01821</name>
</gene>
<comment type="caution">
    <text evidence="1">The sequence shown here is derived from an EMBL/GenBank/DDBJ whole genome shotgun (WGS) entry which is preliminary data.</text>
</comment>
<protein>
    <submittedName>
        <fullName evidence="1">Uncharacterized protein</fullName>
    </submittedName>
</protein>
<reference evidence="1 2" key="1">
    <citation type="submission" date="2022-07" db="EMBL/GenBank/DDBJ databases">
        <authorList>
            <person name="Criscuolo A."/>
        </authorList>
    </citation>
    <scope>NUCLEOTIDE SEQUENCE [LARGE SCALE GENOMIC DNA]</scope>
    <source>
        <strain evidence="2">CIP 111951</strain>
    </source>
</reference>